<sequence>MSKINICKIESFVGGELLPAITVNFDCGHLMKEEAPQVTCDVLCTQARGVEPAKKVLVLSRKNQLYAGHPSQTESICNTMFLIRNKKTGKGKLVSSSSCQLMNCTHRKSSFENSTLDSESEIQRARGQLADTFGSKRLKRSAEMAKRLRATTANSSDVLEKTIEGMNNTLEEEKEVPNENSVVAQLLPPCNREASSVEDIYTMTQLFTRQEMEELKGIAEMYMSAGNVEDDPNFRVSMFFNVLGDSRTLSQVQLLVYANTLINFTHLNANELNNKSAGNVDKICNHSKLIAMKLLKGFSVSSGARRARTQALTDRAYCHAIVAILLACDYKFNVDWFFSSLKGFRRAKLNPLLRVVGLMPTKSPKDAPFTHILKLPLPVISLAVTKRSKK</sequence>
<dbReference type="GO" id="GO:0006351">
    <property type="term" value="P:DNA-templated transcription"/>
    <property type="evidence" value="ECO:0007669"/>
    <property type="project" value="InterPro"/>
</dbReference>
<keyword evidence="5" id="KW-0539">Nucleus</keyword>
<dbReference type="EMBL" id="WIXP02000010">
    <property type="protein sequence ID" value="KAF6204422.1"/>
    <property type="molecule type" value="Genomic_DNA"/>
</dbReference>
<dbReference type="PANTHER" id="PTHR14440">
    <property type="entry name" value="DNA-DIRECTED RNA POLYMERASE I SUBUNIT RPA49"/>
    <property type="match status" value="1"/>
</dbReference>
<organism evidence="6 7">
    <name type="scientific">Apolygus lucorum</name>
    <name type="common">Small green plant bug</name>
    <name type="synonym">Lygocoris lucorum</name>
    <dbReference type="NCBI Taxonomy" id="248454"/>
    <lineage>
        <taxon>Eukaryota</taxon>
        <taxon>Metazoa</taxon>
        <taxon>Ecdysozoa</taxon>
        <taxon>Arthropoda</taxon>
        <taxon>Hexapoda</taxon>
        <taxon>Insecta</taxon>
        <taxon>Pterygota</taxon>
        <taxon>Neoptera</taxon>
        <taxon>Paraneoptera</taxon>
        <taxon>Hemiptera</taxon>
        <taxon>Heteroptera</taxon>
        <taxon>Panheteroptera</taxon>
        <taxon>Cimicomorpha</taxon>
        <taxon>Miridae</taxon>
        <taxon>Mirini</taxon>
        <taxon>Apolygus</taxon>
    </lineage>
</organism>
<dbReference type="Proteomes" id="UP000466442">
    <property type="component" value="Unassembled WGS sequence"/>
</dbReference>
<dbReference type="Pfam" id="PF06870">
    <property type="entry name" value="RNA_pol_I_A49"/>
    <property type="match status" value="1"/>
</dbReference>
<comment type="similarity">
    <text evidence="2">Belongs to the eukaryotic RPA49/POLR1E RNA polymerase subunit family.</text>
</comment>
<evidence type="ECO:0000313" key="6">
    <source>
        <dbReference type="EMBL" id="KAF6204422.1"/>
    </source>
</evidence>
<gene>
    <name evidence="6" type="ORF">GE061_002763</name>
</gene>
<keyword evidence="3" id="KW-0240">DNA-directed RNA polymerase</keyword>
<evidence type="ECO:0000256" key="1">
    <source>
        <dbReference type="ARBA" id="ARBA00004604"/>
    </source>
</evidence>
<reference evidence="6" key="1">
    <citation type="journal article" date="2021" name="Mol. Ecol. Resour.">
        <title>Apolygus lucorum genome provides insights into omnivorousness and mesophyll feeding.</title>
        <authorList>
            <person name="Liu Y."/>
            <person name="Liu H."/>
            <person name="Wang H."/>
            <person name="Huang T."/>
            <person name="Liu B."/>
            <person name="Yang B."/>
            <person name="Yin L."/>
            <person name="Li B."/>
            <person name="Zhang Y."/>
            <person name="Zhang S."/>
            <person name="Jiang F."/>
            <person name="Zhang X."/>
            <person name="Ren Y."/>
            <person name="Wang B."/>
            <person name="Wang S."/>
            <person name="Lu Y."/>
            <person name="Wu K."/>
            <person name="Fan W."/>
            <person name="Wang G."/>
        </authorList>
    </citation>
    <scope>NUCLEOTIDE SEQUENCE</scope>
    <source>
        <strain evidence="6">12Hb</strain>
    </source>
</reference>
<comment type="subcellular location">
    <subcellularLocation>
        <location evidence="1">Nucleus</location>
        <location evidence="1">Nucleolus</location>
    </subcellularLocation>
</comment>
<dbReference type="GO" id="GO:0000428">
    <property type="term" value="C:DNA-directed RNA polymerase complex"/>
    <property type="evidence" value="ECO:0007669"/>
    <property type="project" value="UniProtKB-KW"/>
</dbReference>
<protein>
    <recommendedName>
        <fullName evidence="8">DNA-directed RNA polymerase I subunit RPA49</fullName>
    </recommendedName>
</protein>
<accession>A0A6A4J7B9</accession>
<evidence type="ECO:0000256" key="5">
    <source>
        <dbReference type="ARBA" id="ARBA00023242"/>
    </source>
</evidence>
<evidence type="ECO:0000256" key="4">
    <source>
        <dbReference type="ARBA" id="ARBA00023163"/>
    </source>
</evidence>
<comment type="caution">
    <text evidence="6">The sequence shown here is derived from an EMBL/GenBank/DDBJ whole genome shotgun (WGS) entry which is preliminary data.</text>
</comment>
<dbReference type="GO" id="GO:0003677">
    <property type="term" value="F:DNA binding"/>
    <property type="evidence" value="ECO:0007669"/>
    <property type="project" value="InterPro"/>
</dbReference>
<proteinExistence type="inferred from homology"/>
<evidence type="ECO:0000256" key="2">
    <source>
        <dbReference type="ARBA" id="ARBA00009430"/>
    </source>
</evidence>
<evidence type="ECO:0008006" key="8">
    <source>
        <dbReference type="Google" id="ProtNLM"/>
    </source>
</evidence>
<evidence type="ECO:0000256" key="3">
    <source>
        <dbReference type="ARBA" id="ARBA00022478"/>
    </source>
</evidence>
<dbReference type="OrthoDB" id="277398at2759"/>
<name>A0A6A4J7B9_APOLU</name>
<dbReference type="InterPro" id="IPR009668">
    <property type="entry name" value="RNA_pol-assoc_fac_A49-like"/>
</dbReference>
<keyword evidence="4" id="KW-0804">Transcription</keyword>
<dbReference type="AlphaFoldDB" id="A0A6A4J7B9"/>
<evidence type="ECO:0000313" key="7">
    <source>
        <dbReference type="Proteomes" id="UP000466442"/>
    </source>
</evidence>
<dbReference type="GO" id="GO:0005730">
    <property type="term" value="C:nucleolus"/>
    <property type="evidence" value="ECO:0007669"/>
    <property type="project" value="UniProtKB-SubCell"/>
</dbReference>
<keyword evidence="7" id="KW-1185">Reference proteome</keyword>